<dbReference type="PROSITE" id="PS00690">
    <property type="entry name" value="DEAH_ATP_HELICASE"/>
    <property type="match status" value="1"/>
</dbReference>
<dbReference type="PROSITE" id="PS51192">
    <property type="entry name" value="HELICASE_ATP_BIND_1"/>
    <property type="match status" value="1"/>
</dbReference>
<name>A0A6C0JNW6_9ZZZZ</name>
<evidence type="ECO:0000259" key="2">
    <source>
        <dbReference type="PROSITE" id="PS51192"/>
    </source>
</evidence>
<feature type="domain" description="Helicase ATP-binding" evidence="2">
    <location>
        <begin position="67"/>
        <end position="297"/>
    </location>
</feature>
<dbReference type="PANTHER" id="PTHR45766">
    <property type="entry name" value="DNA ANNEALING HELICASE AND ENDONUCLEASE ZRANB3 FAMILY MEMBER"/>
    <property type="match status" value="1"/>
</dbReference>
<evidence type="ECO:0000256" key="1">
    <source>
        <dbReference type="ARBA" id="ARBA00022801"/>
    </source>
</evidence>
<accession>A0A6C0JNW6</accession>
<dbReference type="GO" id="GO:0016787">
    <property type="term" value="F:hydrolase activity"/>
    <property type="evidence" value="ECO:0007669"/>
    <property type="project" value="UniProtKB-KW"/>
</dbReference>
<protein>
    <recommendedName>
        <fullName evidence="2">Helicase ATP-binding domain-containing protein</fullName>
    </recommendedName>
</protein>
<proteinExistence type="predicted"/>
<keyword evidence="1" id="KW-0378">Hydrolase</keyword>
<dbReference type="GO" id="GO:0031297">
    <property type="term" value="P:replication fork processing"/>
    <property type="evidence" value="ECO:0007669"/>
    <property type="project" value="TreeGrafter"/>
</dbReference>
<dbReference type="Gene3D" id="3.40.50.300">
    <property type="entry name" value="P-loop containing nucleotide triphosphate hydrolases"/>
    <property type="match status" value="2"/>
</dbReference>
<dbReference type="SMART" id="SM00487">
    <property type="entry name" value="DEXDc"/>
    <property type="match status" value="1"/>
</dbReference>
<organism evidence="3">
    <name type="scientific">viral metagenome</name>
    <dbReference type="NCBI Taxonomy" id="1070528"/>
    <lineage>
        <taxon>unclassified sequences</taxon>
        <taxon>metagenomes</taxon>
        <taxon>organismal metagenomes</taxon>
    </lineage>
</organism>
<sequence length="901" mass="105727">MDIEVKPDNWILDNRIGYSKNTYETFNRKKYPDLKQSVGCSCTDNVCEEDIKTIKLFPHQRILRDYIQFDSPYRGILAYHELGSGKSAASIAAAEGFIEKRKIFVMTPASLAKNYENELMKISTLGLNMKKSWTLIKITGMGKSKKLIEKLKSYGISQKFIKKDNLVWIPLYKNDIDEDIVIVKNKVSYKSIDKEDKNRIEETILHIIKNRYNFISYNGLTQKMLSEMDNKIFDDSFVIVDEIHNFISRIVNGSKLARTIYNKLMEAKNCKLVLLSGTPIINKPYEIATLINLLRGPMNVNNFKLLSNSKEPSIENIKELLKDYEKYIDYIYYKNRIISIILLPEGYLRDDKSVKIKKIKWEYSEDKLLENIKSKLNQTKDILIGAKVSKEDYYALPNNELEFNNLFIDKTDLDNLKIMNEDLFQRRILGTVSYYRTSGTELFPELLPINIQYLKMTDHQLAIYDEVREKERKIEDAADLSKRINPLDEPSDVYRAFSRMVCNFSFPQEIKRIFPQDIRKALKNEIDITNDNDDEEVKPVKKEDRDKKVMIEYENILNKAMKDLQSGDYLSNENLRKYYSPKYYKMLIDIEVSPGKVLIYSQFRTVEGLGIFSSVLNYNNYKEITISRNGNEFVFDDLSVFDEQYDYKRYIVFSNDKEKTNNLMHLYNGELSLLDDNLFNSLPDRIKYNEDIQLYGRIIKIMMITQSGAEGISLKNVRRVLVMEYFWNSVRINQVIGRAVRTCSHELLPKQDRNVEVFLYIMRLSNEQLKKNFTIKTLDSGLTSDEFIYRRAKTKENLIDNFLKLLKSASFDCIINSEKNKPLESGYKCYNWPINVNMNKLSYTKNINEDYKILRHNKFTKLKKAKGKAVLIRNSKYVEIDNKYYDYNSYVNAGVLLPIII</sequence>
<evidence type="ECO:0000313" key="3">
    <source>
        <dbReference type="EMBL" id="QHU07422.1"/>
    </source>
</evidence>
<dbReference type="InterPro" id="IPR002464">
    <property type="entry name" value="DNA/RNA_helicase_DEAH_CS"/>
</dbReference>
<dbReference type="SUPFAM" id="SSF52540">
    <property type="entry name" value="P-loop containing nucleoside triphosphate hydrolases"/>
    <property type="match status" value="2"/>
</dbReference>
<dbReference type="GO" id="GO:0006281">
    <property type="term" value="P:DNA repair"/>
    <property type="evidence" value="ECO:0007669"/>
    <property type="project" value="TreeGrafter"/>
</dbReference>
<dbReference type="InterPro" id="IPR001650">
    <property type="entry name" value="Helicase_C-like"/>
</dbReference>
<dbReference type="EMBL" id="MN740684">
    <property type="protein sequence ID" value="QHU07422.1"/>
    <property type="molecule type" value="Genomic_DNA"/>
</dbReference>
<reference evidence="3" key="1">
    <citation type="journal article" date="2020" name="Nature">
        <title>Giant virus diversity and host interactions through global metagenomics.</title>
        <authorList>
            <person name="Schulz F."/>
            <person name="Roux S."/>
            <person name="Paez-Espino D."/>
            <person name="Jungbluth S."/>
            <person name="Walsh D.A."/>
            <person name="Denef V.J."/>
            <person name="McMahon K.D."/>
            <person name="Konstantinidis K.T."/>
            <person name="Eloe-Fadrosh E.A."/>
            <person name="Kyrpides N.C."/>
            <person name="Woyke T."/>
        </authorList>
    </citation>
    <scope>NUCLEOTIDE SEQUENCE</scope>
    <source>
        <strain evidence="3">GVMAG-S-1040241-154</strain>
    </source>
</reference>
<dbReference type="AlphaFoldDB" id="A0A6C0JNW6"/>
<dbReference type="InterPro" id="IPR027417">
    <property type="entry name" value="P-loop_NTPase"/>
</dbReference>
<dbReference type="InterPro" id="IPR014001">
    <property type="entry name" value="Helicase_ATP-bd"/>
</dbReference>
<dbReference type="Pfam" id="PF00271">
    <property type="entry name" value="Helicase_C"/>
    <property type="match status" value="1"/>
</dbReference>
<dbReference type="PANTHER" id="PTHR45766:SF6">
    <property type="entry name" value="SWI_SNF-RELATED MATRIX-ASSOCIATED ACTIN-DEPENDENT REGULATOR OF CHROMATIN SUBFAMILY A-LIKE PROTEIN 1"/>
    <property type="match status" value="1"/>
</dbReference>